<dbReference type="RefSeq" id="XP_009033954.1">
    <property type="nucleotide sequence ID" value="XM_009035706.1"/>
</dbReference>
<sequence>MRRLGLAACVLAAAASTPERQELVVVPCCGIGNRIAVMMEALALAHAWSLAPSVNWVRGSVLGAAFGDLWEAHPAFDRVVEVDATSDRGKSGGRVTCGRDGAAARSASGFAEGVAVRDFADLTCAAPAGGPGSGPCVFASCGGHVARQFVDVARAWVPDARPRPHKKRVWRVPTSDGKLRAVTSRDFFEGRDGRNVSAVRVDDAAFCSARVLGWLDGFRPAAAVPAAVGGYASGELVGVHLRGADPWDRGDGTTWGNKLDAAAEDRGGRGRAAGERAAAADLWALASTAAVFRGFHSTFGQAAAVLHRRPQSVIVHRDGCAGAPPASKRRSLDALQHSLFCRAHEEGTGDVPVGGVGS</sequence>
<accession>F0XZJ3</accession>
<evidence type="ECO:0000313" key="3">
    <source>
        <dbReference type="Proteomes" id="UP000002729"/>
    </source>
</evidence>
<proteinExistence type="predicted"/>
<keyword evidence="1" id="KW-0732">Signal</keyword>
<dbReference type="Proteomes" id="UP000002729">
    <property type="component" value="Unassembled WGS sequence"/>
</dbReference>
<reference evidence="2 3" key="1">
    <citation type="journal article" date="2011" name="Proc. Natl. Acad. Sci. U.S.A.">
        <title>Niche of harmful alga Aureococcus anophagefferens revealed through ecogenomics.</title>
        <authorList>
            <person name="Gobler C.J."/>
            <person name="Berry D.L."/>
            <person name="Dyhrman S.T."/>
            <person name="Wilhelm S.W."/>
            <person name="Salamov A."/>
            <person name="Lobanov A.V."/>
            <person name="Zhang Y."/>
            <person name="Collier J.L."/>
            <person name="Wurch L.L."/>
            <person name="Kustka A.B."/>
            <person name="Dill B.D."/>
            <person name="Shah M."/>
            <person name="VerBerkmoes N.C."/>
            <person name="Kuo A."/>
            <person name="Terry A."/>
            <person name="Pangilinan J."/>
            <person name="Lindquist E.A."/>
            <person name="Lucas S."/>
            <person name="Paulsen I.T."/>
            <person name="Hattenrath-Lehmann T.K."/>
            <person name="Talmage S.C."/>
            <person name="Walker E.A."/>
            <person name="Koch F."/>
            <person name="Burson A.M."/>
            <person name="Marcoval M.A."/>
            <person name="Tang Y.Z."/>
            <person name="Lecleir G.R."/>
            <person name="Coyne K.J."/>
            <person name="Berg G.M."/>
            <person name="Bertrand E.M."/>
            <person name="Saito M.A."/>
            <person name="Gladyshev V.N."/>
            <person name="Grigoriev I.V."/>
        </authorList>
    </citation>
    <scope>NUCLEOTIDE SEQUENCE [LARGE SCALE GENOMIC DNA]</scope>
    <source>
        <strain evidence="3">CCMP 1984</strain>
    </source>
</reference>
<feature type="chain" id="PRO_5012249054" evidence="1">
    <location>
        <begin position="16"/>
        <end position="358"/>
    </location>
</feature>
<feature type="signal peptide" evidence="1">
    <location>
        <begin position="1"/>
        <end position="15"/>
    </location>
</feature>
<evidence type="ECO:0000256" key="1">
    <source>
        <dbReference type="SAM" id="SignalP"/>
    </source>
</evidence>
<gene>
    <name evidence="2" type="ORF">AURANDRAFT_70883</name>
</gene>
<evidence type="ECO:0000313" key="2">
    <source>
        <dbReference type="EMBL" id="EGB11606.1"/>
    </source>
</evidence>
<protein>
    <submittedName>
        <fullName evidence="2">Expressed protein</fullName>
    </submittedName>
</protein>
<dbReference type="EMBL" id="GL833122">
    <property type="protein sequence ID" value="EGB11606.1"/>
    <property type="molecule type" value="Genomic_DNA"/>
</dbReference>
<dbReference type="InParanoid" id="F0XZJ3"/>
<dbReference type="AlphaFoldDB" id="F0XZJ3"/>
<name>F0XZJ3_AURAN</name>
<organism evidence="3">
    <name type="scientific">Aureococcus anophagefferens</name>
    <name type="common">Harmful bloom alga</name>
    <dbReference type="NCBI Taxonomy" id="44056"/>
    <lineage>
        <taxon>Eukaryota</taxon>
        <taxon>Sar</taxon>
        <taxon>Stramenopiles</taxon>
        <taxon>Ochrophyta</taxon>
        <taxon>Pelagophyceae</taxon>
        <taxon>Pelagomonadales</taxon>
        <taxon>Pelagomonadaceae</taxon>
        <taxon>Aureococcus</taxon>
    </lineage>
</organism>
<dbReference type="GeneID" id="20227971"/>
<keyword evidence="3" id="KW-1185">Reference proteome</keyword>
<dbReference type="KEGG" id="aaf:AURANDRAFT_70883"/>